<name>A0A2P8D931_9ACTN</name>
<dbReference type="Proteomes" id="UP000240542">
    <property type="component" value="Unassembled WGS sequence"/>
</dbReference>
<comment type="caution">
    <text evidence="2">The sequence shown here is derived from an EMBL/GenBank/DDBJ whole genome shotgun (WGS) entry which is preliminary data.</text>
</comment>
<evidence type="ECO:0000313" key="3">
    <source>
        <dbReference type="Proteomes" id="UP000240542"/>
    </source>
</evidence>
<reference evidence="2 3" key="1">
    <citation type="submission" date="2018-03" db="EMBL/GenBank/DDBJ databases">
        <title>Genomic Encyclopedia of Archaeal and Bacterial Type Strains, Phase II (KMG-II): from individual species to whole genera.</title>
        <authorList>
            <person name="Goeker M."/>
        </authorList>
    </citation>
    <scope>NUCLEOTIDE SEQUENCE [LARGE SCALE GENOMIC DNA]</scope>
    <source>
        <strain evidence="2 3">DSM 45312</strain>
    </source>
</reference>
<dbReference type="RefSeq" id="WP_342751421.1">
    <property type="nucleotide sequence ID" value="NZ_PYGA01000016.1"/>
</dbReference>
<evidence type="ECO:0000313" key="2">
    <source>
        <dbReference type="EMBL" id="PSK93719.1"/>
    </source>
</evidence>
<feature type="domain" description="DUF6194" evidence="1">
    <location>
        <begin position="1"/>
        <end position="152"/>
    </location>
</feature>
<dbReference type="InterPro" id="IPR045676">
    <property type="entry name" value="DUF6194"/>
</dbReference>
<keyword evidence="3" id="KW-1185">Reference proteome</keyword>
<dbReference type="AlphaFoldDB" id="A0A2P8D931"/>
<proteinExistence type="predicted"/>
<evidence type="ECO:0000259" key="1">
    <source>
        <dbReference type="Pfam" id="PF19694"/>
    </source>
</evidence>
<accession>A0A2P8D931</accession>
<protein>
    <recommendedName>
        <fullName evidence="1">DUF6194 domain-containing protein</fullName>
    </recommendedName>
</protein>
<gene>
    <name evidence="2" type="ORF">CLV63_116126</name>
</gene>
<dbReference type="EMBL" id="PYGA01000016">
    <property type="protein sequence ID" value="PSK93719.1"/>
    <property type="molecule type" value="Genomic_DNA"/>
</dbReference>
<sequence>MRMEQIITTVRGFDGALAVVAEHGGDLPEIAWGDVFFYHAPDGQMPNNVQPYGTIVTKDYPGDTASALDPADRWRVNVHVDRATFRELTGEEPRALTRPRDYAAADSVVPHPVYGELGWICVVNPGPETADTVVALLRAAHDAARARSERRHAAGRPRQDG</sequence>
<organism evidence="2 3">
    <name type="scientific">Murinocardiopsis flavida</name>
    <dbReference type="NCBI Taxonomy" id="645275"/>
    <lineage>
        <taxon>Bacteria</taxon>
        <taxon>Bacillati</taxon>
        <taxon>Actinomycetota</taxon>
        <taxon>Actinomycetes</taxon>
        <taxon>Streptosporangiales</taxon>
        <taxon>Nocardiopsidaceae</taxon>
        <taxon>Murinocardiopsis</taxon>
    </lineage>
</organism>
<dbReference type="Pfam" id="PF19694">
    <property type="entry name" value="DUF6194"/>
    <property type="match status" value="1"/>
</dbReference>